<comment type="caution">
    <text evidence="2">The sequence shown here is derived from an EMBL/GenBank/DDBJ whole genome shotgun (WGS) entry which is preliminary data.</text>
</comment>
<feature type="non-terminal residue" evidence="2">
    <location>
        <position position="33"/>
    </location>
</feature>
<keyword evidence="3" id="KW-1185">Reference proteome</keyword>
<name>A0A8J2M438_9HEXA</name>
<organism evidence="2 3">
    <name type="scientific">Allacma fusca</name>
    <dbReference type="NCBI Taxonomy" id="39272"/>
    <lineage>
        <taxon>Eukaryota</taxon>
        <taxon>Metazoa</taxon>
        <taxon>Ecdysozoa</taxon>
        <taxon>Arthropoda</taxon>
        <taxon>Hexapoda</taxon>
        <taxon>Collembola</taxon>
        <taxon>Symphypleona</taxon>
        <taxon>Sminthuridae</taxon>
        <taxon>Allacma</taxon>
    </lineage>
</organism>
<evidence type="ECO:0000313" key="3">
    <source>
        <dbReference type="Proteomes" id="UP000708208"/>
    </source>
</evidence>
<reference evidence="2" key="1">
    <citation type="submission" date="2021-06" db="EMBL/GenBank/DDBJ databases">
        <authorList>
            <person name="Hodson N. C."/>
            <person name="Mongue J. A."/>
            <person name="Jaron S. K."/>
        </authorList>
    </citation>
    <scope>NUCLEOTIDE SEQUENCE</scope>
</reference>
<accession>A0A8J2M438</accession>
<evidence type="ECO:0000256" key="1">
    <source>
        <dbReference type="SAM" id="MobiDB-lite"/>
    </source>
</evidence>
<dbReference type="Proteomes" id="UP000708208">
    <property type="component" value="Unassembled WGS sequence"/>
</dbReference>
<gene>
    <name evidence="2" type="ORF">AFUS01_LOCUS42084</name>
</gene>
<evidence type="ECO:0000313" key="2">
    <source>
        <dbReference type="EMBL" id="CAG7832400.1"/>
    </source>
</evidence>
<dbReference type="AlphaFoldDB" id="A0A8J2M438"/>
<sequence length="33" mass="3606">MDVEDPVSTSGGRMSSHDTHTTIGSVQKEKMEQ</sequence>
<proteinExistence type="predicted"/>
<protein>
    <submittedName>
        <fullName evidence="2">Uncharacterized protein</fullName>
    </submittedName>
</protein>
<dbReference type="EMBL" id="CAJVCH010564866">
    <property type="protein sequence ID" value="CAG7832400.1"/>
    <property type="molecule type" value="Genomic_DNA"/>
</dbReference>
<feature type="region of interest" description="Disordered" evidence="1">
    <location>
        <begin position="1"/>
        <end position="33"/>
    </location>
</feature>